<organism evidence="2 3">
    <name type="scientific">Candidatus Methylobacter favarea</name>
    <dbReference type="NCBI Taxonomy" id="2707345"/>
    <lineage>
        <taxon>Bacteria</taxon>
        <taxon>Pseudomonadati</taxon>
        <taxon>Pseudomonadota</taxon>
        <taxon>Gammaproteobacteria</taxon>
        <taxon>Methylococcales</taxon>
        <taxon>Methylococcaceae</taxon>
        <taxon>Methylobacter</taxon>
    </lineage>
</organism>
<dbReference type="Proteomes" id="UP000494216">
    <property type="component" value="Unassembled WGS sequence"/>
</dbReference>
<proteinExistence type="predicted"/>
<reference evidence="2 3" key="1">
    <citation type="submission" date="2020-02" db="EMBL/GenBank/DDBJ databases">
        <authorList>
            <person name="Hogendoorn C."/>
        </authorList>
    </citation>
    <scope>NUCLEOTIDE SEQUENCE [LARGE SCALE GENOMIC DNA]</scope>
    <source>
        <strain evidence="2">METHB21</strain>
    </source>
</reference>
<protein>
    <submittedName>
        <fullName evidence="2">Uncharacterized protein</fullName>
    </submittedName>
</protein>
<dbReference type="AlphaFoldDB" id="A0A8S0XIP6"/>
<keyword evidence="3" id="KW-1185">Reference proteome</keyword>
<dbReference type="RefSeq" id="WP_174625879.1">
    <property type="nucleotide sequence ID" value="NZ_CADCXN010000060.1"/>
</dbReference>
<gene>
    <name evidence="2" type="ORF">METHB2_310007</name>
</gene>
<accession>A0A8S0XIP6</accession>
<sequence length="55" mass="6167">MRASSSAFINTGQKQQQQQWEQAMSTSRGGLKTWIHGAVDDWAVLTRNYQGDAQP</sequence>
<feature type="compositionally biased region" description="Low complexity" evidence="1">
    <location>
        <begin position="13"/>
        <end position="22"/>
    </location>
</feature>
<dbReference type="EMBL" id="CADCXN010000060">
    <property type="protein sequence ID" value="CAA9890976.1"/>
    <property type="molecule type" value="Genomic_DNA"/>
</dbReference>
<evidence type="ECO:0000313" key="3">
    <source>
        <dbReference type="Proteomes" id="UP000494216"/>
    </source>
</evidence>
<feature type="compositionally biased region" description="Polar residues" evidence="1">
    <location>
        <begin position="1"/>
        <end position="12"/>
    </location>
</feature>
<name>A0A8S0XIP6_9GAMM</name>
<evidence type="ECO:0000313" key="2">
    <source>
        <dbReference type="EMBL" id="CAA9890976.1"/>
    </source>
</evidence>
<comment type="caution">
    <text evidence="2">The sequence shown here is derived from an EMBL/GenBank/DDBJ whole genome shotgun (WGS) entry which is preliminary data.</text>
</comment>
<evidence type="ECO:0000256" key="1">
    <source>
        <dbReference type="SAM" id="MobiDB-lite"/>
    </source>
</evidence>
<feature type="region of interest" description="Disordered" evidence="1">
    <location>
        <begin position="1"/>
        <end position="25"/>
    </location>
</feature>